<evidence type="ECO:0000313" key="7">
    <source>
        <dbReference type="EMBL" id="CAB9526643.1"/>
    </source>
</evidence>
<evidence type="ECO:0000256" key="4">
    <source>
        <dbReference type="ARBA" id="ARBA00022837"/>
    </source>
</evidence>
<organism evidence="7 8">
    <name type="scientific">Seminavis robusta</name>
    <dbReference type="NCBI Taxonomy" id="568900"/>
    <lineage>
        <taxon>Eukaryota</taxon>
        <taxon>Sar</taxon>
        <taxon>Stramenopiles</taxon>
        <taxon>Ochrophyta</taxon>
        <taxon>Bacillariophyta</taxon>
        <taxon>Bacillariophyceae</taxon>
        <taxon>Bacillariophycidae</taxon>
        <taxon>Naviculales</taxon>
        <taxon>Naviculaceae</taxon>
        <taxon>Seminavis</taxon>
    </lineage>
</organism>
<feature type="compositionally biased region" description="Basic residues" evidence="5">
    <location>
        <begin position="18"/>
        <end position="27"/>
    </location>
</feature>
<feature type="compositionally biased region" description="Low complexity" evidence="5">
    <location>
        <begin position="29"/>
        <end position="50"/>
    </location>
</feature>
<dbReference type="GO" id="GO:0072669">
    <property type="term" value="C:tRNA-splicing ligase complex"/>
    <property type="evidence" value="ECO:0007669"/>
    <property type="project" value="TreeGrafter"/>
</dbReference>
<name>A0A9N8HTD8_9STRA</name>
<dbReference type="Pfam" id="PF01951">
    <property type="entry name" value="Archease"/>
    <property type="match status" value="1"/>
</dbReference>
<dbReference type="PANTHER" id="PTHR12682:SF11">
    <property type="entry name" value="PROTEIN ARCHEASE"/>
    <property type="match status" value="1"/>
</dbReference>
<keyword evidence="3" id="KW-0479">Metal-binding</keyword>
<dbReference type="InterPro" id="IPR023572">
    <property type="entry name" value="Archease_dom"/>
</dbReference>
<dbReference type="GO" id="GO:0006388">
    <property type="term" value="P:tRNA splicing, via endonucleolytic cleavage and ligation"/>
    <property type="evidence" value="ECO:0007669"/>
    <property type="project" value="TreeGrafter"/>
</dbReference>
<feature type="domain" description="Archease" evidence="6">
    <location>
        <begin position="93"/>
        <end position="248"/>
    </location>
</feature>
<proteinExistence type="inferred from homology"/>
<dbReference type="AlphaFoldDB" id="A0A9N8HTD8"/>
<reference evidence="7" key="1">
    <citation type="submission" date="2020-06" db="EMBL/GenBank/DDBJ databases">
        <authorList>
            <consortium name="Plant Systems Biology data submission"/>
        </authorList>
    </citation>
    <scope>NUCLEOTIDE SEQUENCE</scope>
    <source>
        <strain evidence="7">D6</strain>
    </source>
</reference>
<dbReference type="InterPro" id="IPR036820">
    <property type="entry name" value="Archease_dom_sf"/>
</dbReference>
<dbReference type="Proteomes" id="UP001153069">
    <property type="component" value="Unassembled WGS sequence"/>
</dbReference>
<dbReference type="SUPFAM" id="SSF69819">
    <property type="entry name" value="MTH1598-like"/>
    <property type="match status" value="1"/>
</dbReference>
<dbReference type="PANTHER" id="PTHR12682">
    <property type="entry name" value="ARCHEASE"/>
    <property type="match status" value="1"/>
</dbReference>
<keyword evidence="8" id="KW-1185">Reference proteome</keyword>
<dbReference type="InterPro" id="IPR002804">
    <property type="entry name" value="Archease"/>
</dbReference>
<keyword evidence="2" id="KW-0819">tRNA processing</keyword>
<evidence type="ECO:0000259" key="6">
    <source>
        <dbReference type="Pfam" id="PF01951"/>
    </source>
</evidence>
<evidence type="ECO:0000256" key="2">
    <source>
        <dbReference type="ARBA" id="ARBA00022694"/>
    </source>
</evidence>
<dbReference type="OrthoDB" id="2190767at2759"/>
<evidence type="ECO:0000256" key="1">
    <source>
        <dbReference type="ARBA" id="ARBA00007963"/>
    </source>
</evidence>
<feature type="region of interest" description="Disordered" evidence="5">
    <location>
        <begin position="1"/>
        <end position="56"/>
    </location>
</feature>
<dbReference type="Gene3D" id="3.55.10.10">
    <property type="entry name" value="Archease domain"/>
    <property type="match status" value="1"/>
</dbReference>
<comment type="similarity">
    <text evidence="1">Belongs to the archease family.</text>
</comment>
<keyword evidence="4" id="KW-0106">Calcium</keyword>
<accession>A0A9N8HTD8</accession>
<sequence length="248" mass="27358">MADNDDDTTASTPLGKRQSSRRDRRAARATETAQATDDVVVVRVSSNSNRGPSDELERRIAASVERRKKSNVAAALLTVDLKESDYNEILGTYEYLDHTADIQLHSWGNSLGEALEALALALFGYMTKLSLIQVNDQDSADFGTDSSISAHDLTSLVFNFLQEWLCIFHESGFVPRTVCVQSVNLETFTVVSSGKGETMKSHKHVQGTEVKAVTYSNLQVIPANNDDDDESSPLDTTGRWDIWVILDI</sequence>
<comment type="caution">
    <text evidence="7">The sequence shown here is derived from an EMBL/GenBank/DDBJ whole genome shotgun (WGS) entry which is preliminary data.</text>
</comment>
<gene>
    <name evidence="7" type="ORF">SEMRO_1862_G302250.1</name>
</gene>
<evidence type="ECO:0000313" key="8">
    <source>
        <dbReference type="Proteomes" id="UP001153069"/>
    </source>
</evidence>
<evidence type="ECO:0000256" key="3">
    <source>
        <dbReference type="ARBA" id="ARBA00022723"/>
    </source>
</evidence>
<dbReference type="GO" id="GO:0046872">
    <property type="term" value="F:metal ion binding"/>
    <property type="evidence" value="ECO:0007669"/>
    <property type="project" value="UniProtKB-KW"/>
</dbReference>
<evidence type="ECO:0000256" key="5">
    <source>
        <dbReference type="SAM" id="MobiDB-lite"/>
    </source>
</evidence>
<dbReference type="EMBL" id="CAICTM010001860">
    <property type="protein sequence ID" value="CAB9526643.1"/>
    <property type="molecule type" value="Genomic_DNA"/>
</dbReference>
<protein>
    <submittedName>
        <fullName evidence="7">Protein archease-like</fullName>
    </submittedName>
</protein>